<proteinExistence type="predicted"/>
<organism evidence="1 2">
    <name type="scientific">Butyricicoccus pullicaecorum 1.2</name>
    <dbReference type="NCBI Taxonomy" id="1203606"/>
    <lineage>
        <taxon>Bacteria</taxon>
        <taxon>Bacillati</taxon>
        <taxon>Bacillota</taxon>
        <taxon>Clostridia</taxon>
        <taxon>Eubacteriales</taxon>
        <taxon>Butyricicoccaceae</taxon>
        <taxon>Butyricicoccus</taxon>
    </lineage>
</organism>
<protein>
    <submittedName>
        <fullName evidence="1">Uncharacterized protein</fullName>
    </submittedName>
</protein>
<dbReference type="HOGENOM" id="CLU_1136389_0_0_9"/>
<evidence type="ECO:0000313" key="2">
    <source>
        <dbReference type="Proteomes" id="UP000013981"/>
    </source>
</evidence>
<dbReference type="PATRIC" id="fig|1203606.4.peg.3097"/>
<accession>R8VRT4</accession>
<keyword evidence="2" id="KW-1185">Reference proteome</keyword>
<dbReference type="AlphaFoldDB" id="R8VRT4"/>
<dbReference type="Proteomes" id="UP000013981">
    <property type="component" value="Unassembled WGS sequence"/>
</dbReference>
<reference evidence="1 2" key="1">
    <citation type="submission" date="2013-01" db="EMBL/GenBank/DDBJ databases">
        <title>The Genome Sequence of Butyricicoccus pullicaecorum 1.2.</title>
        <authorList>
            <consortium name="The Broad Institute Genome Sequencing Platform"/>
            <person name="Earl A."/>
            <person name="Ward D."/>
            <person name="Feldgarden M."/>
            <person name="Gevers D."/>
            <person name="Van Immerseel F."/>
            <person name="Eeckhaut V."/>
            <person name="Walker B."/>
            <person name="Young S.K."/>
            <person name="Zeng Q."/>
            <person name="Gargeya S."/>
            <person name="Fitzgerald M."/>
            <person name="Haas B."/>
            <person name="Abouelleil A."/>
            <person name="Alvarado L."/>
            <person name="Arachchi H.M."/>
            <person name="Berlin A.M."/>
            <person name="Chapman S.B."/>
            <person name="Dewar J."/>
            <person name="Goldberg J."/>
            <person name="Griggs A."/>
            <person name="Gujja S."/>
            <person name="Hansen M."/>
            <person name="Howarth C."/>
            <person name="Imamovic A."/>
            <person name="Larimer J."/>
            <person name="McCowan C."/>
            <person name="Murphy C."/>
            <person name="Neiman D."/>
            <person name="Pearson M."/>
            <person name="Priest M."/>
            <person name="Roberts A."/>
            <person name="Saif S."/>
            <person name="Shea T."/>
            <person name="Sisk P."/>
            <person name="Sykes S."/>
            <person name="Wortman J."/>
            <person name="Nusbaum C."/>
            <person name="Birren B."/>
        </authorList>
    </citation>
    <scope>NUCLEOTIDE SEQUENCE [LARGE SCALE GENOMIC DNA]</scope>
    <source>
        <strain evidence="1 2">1.2</strain>
    </source>
</reference>
<dbReference type="EMBL" id="AQOB01000017">
    <property type="protein sequence ID" value="EOQ35253.1"/>
    <property type="molecule type" value="Genomic_DNA"/>
</dbReference>
<name>R8VRT4_9FIRM</name>
<comment type="caution">
    <text evidence="1">The sequence shown here is derived from an EMBL/GenBank/DDBJ whole genome shotgun (WGS) entry which is preliminary data.</text>
</comment>
<sequence length="244" mass="28595">MKLLLRSYKRKAYQILSPEFQTIDGLTYVRMKQDFMQIVGVDKIPGELRMLFEIMPLSMPKIDMKDIPICGYEGMLLINLLFPLDQGGKSTYTYDIPSYTAFRVATSDNEALSYFSNYLKPWLIAQNSAEEACAALVDFQEKWKNYRIQAATSTYNWEEISSSYTIHEFYFLLQWHKWEESLKYGQSLLKVSLPGNVLIEYYEVKKMVSYLQSGDYQTISDILEQNRINNMAEFQRLYAPENLI</sequence>
<gene>
    <name evidence="1" type="ORF">HMPREF1526_03142</name>
</gene>
<dbReference type="RefSeq" id="WP_016149222.1">
    <property type="nucleotide sequence ID" value="NZ_KB976106.1"/>
</dbReference>
<evidence type="ECO:0000313" key="1">
    <source>
        <dbReference type="EMBL" id="EOQ35253.1"/>
    </source>
</evidence>